<name>A0A315XZC6_RUMFL</name>
<evidence type="ECO:0000313" key="3">
    <source>
        <dbReference type="EMBL" id="PWJ13104.1"/>
    </source>
</evidence>
<dbReference type="NCBIfam" id="NF037970">
    <property type="entry name" value="vanZ_1"/>
    <property type="match status" value="1"/>
</dbReference>
<accession>A0A315XZC6</accession>
<comment type="caution">
    <text evidence="3">The sequence shown here is derived from an EMBL/GenBank/DDBJ whole genome shotgun (WGS) entry which is preliminary data.</text>
</comment>
<feature type="transmembrane region" description="Helical" evidence="1">
    <location>
        <begin position="12"/>
        <end position="30"/>
    </location>
</feature>
<feature type="transmembrane region" description="Helical" evidence="1">
    <location>
        <begin position="143"/>
        <end position="162"/>
    </location>
</feature>
<sequence>MADNTKKLKIYQILFAALTLAVMVTIFVFSSEDADTSSQTSSSLTKVAVTIIDKNYYNEPPAKQQEIWHQASFIVRKLAHFSIYTVLGFCASVAAGRRRLFTLRSLGTVLFGFLYALSDEFHQSFSAGRSCEFRDMMIDTGGAALGMLISVAVMGIVGIIAAKRRKTKIKQ</sequence>
<dbReference type="InterPro" id="IPR006976">
    <property type="entry name" value="VanZ-like"/>
</dbReference>
<dbReference type="EMBL" id="QGDI01000005">
    <property type="protein sequence ID" value="PWJ13104.1"/>
    <property type="molecule type" value="Genomic_DNA"/>
</dbReference>
<dbReference type="OrthoDB" id="291892at2"/>
<proteinExistence type="predicted"/>
<dbReference type="Proteomes" id="UP000245720">
    <property type="component" value="Unassembled WGS sequence"/>
</dbReference>
<evidence type="ECO:0000259" key="2">
    <source>
        <dbReference type="Pfam" id="PF04892"/>
    </source>
</evidence>
<dbReference type="RefSeq" id="WP_109726385.1">
    <property type="nucleotide sequence ID" value="NZ_QGDI01000005.1"/>
</dbReference>
<organism evidence="3 4">
    <name type="scientific">Ruminococcus flavefaciens</name>
    <dbReference type="NCBI Taxonomy" id="1265"/>
    <lineage>
        <taxon>Bacteria</taxon>
        <taxon>Bacillati</taxon>
        <taxon>Bacillota</taxon>
        <taxon>Clostridia</taxon>
        <taxon>Eubacteriales</taxon>
        <taxon>Oscillospiraceae</taxon>
        <taxon>Ruminococcus</taxon>
    </lineage>
</organism>
<protein>
    <recommendedName>
        <fullName evidence="2">VanZ-like domain-containing protein</fullName>
    </recommendedName>
</protein>
<dbReference type="AlphaFoldDB" id="A0A315XZC6"/>
<dbReference type="Pfam" id="PF04892">
    <property type="entry name" value="VanZ"/>
    <property type="match status" value="1"/>
</dbReference>
<reference evidence="3 4" key="1">
    <citation type="submission" date="2018-05" db="EMBL/GenBank/DDBJ databases">
        <title>The Hungate 1000. A catalogue of reference genomes from the rumen microbiome.</title>
        <authorList>
            <person name="Kelly W."/>
        </authorList>
    </citation>
    <scope>NUCLEOTIDE SEQUENCE [LARGE SCALE GENOMIC DNA]</scope>
    <source>
        <strain evidence="3 4">SAb67</strain>
    </source>
</reference>
<evidence type="ECO:0000313" key="4">
    <source>
        <dbReference type="Proteomes" id="UP000245720"/>
    </source>
</evidence>
<dbReference type="InterPro" id="IPR016747">
    <property type="entry name" value="Phosphotransbutyrylase"/>
</dbReference>
<evidence type="ECO:0000256" key="1">
    <source>
        <dbReference type="SAM" id="Phobius"/>
    </source>
</evidence>
<keyword evidence="1" id="KW-0812">Transmembrane</keyword>
<keyword evidence="1" id="KW-0472">Membrane</keyword>
<dbReference type="PIRSF" id="PIRSF019083">
    <property type="entry name" value="UCP019083_VanZ"/>
    <property type="match status" value="1"/>
</dbReference>
<feature type="domain" description="VanZ-like" evidence="2">
    <location>
        <begin position="15"/>
        <end position="151"/>
    </location>
</feature>
<feature type="transmembrane region" description="Helical" evidence="1">
    <location>
        <begin position="101"/>
        <end position="118"/>
    </location>
</feature>
<gene>
    <name evidence="3" type="ORF">IE37_01603</name>
</gene>
<keyword evidence="1" id="KW-1133">Transmembrane helix</keyword>
<feature type="transmembrane region" description="Helical" evidence="1">
    <location>
        <begin position="78"/>
        <end position="94"/>
    </location>
</feature>